<dbReference type="OrthoDB" id="9807210at2"/>
<evidence type="ECO:0000256" key="3">
    <source>
        <dbReference type="ARBA" id="ARBA00022801"/>
    </source>
</evidence>
<dbReference type="Pfam" id="PF01979">
    <property type="entry name" value="Amidohydro_1"/>
    <property type="match status" value="1"/>
</dbReference>
<accession>A0A1M6UDG4</accession>
<reference evidence="6 7" key="1">
    <citation type="submission" date="2016-11" db="EMBL/GenBank/DDBJ databases">
        <authorList>
            <person name="Jaros S."/>
            <person name="Januszkiewicz K."/>
            <person name="Wedrychowicz H."/>
        </authorList>
    </citation>
    <scope>NUCLEOTIDE SEQUENCE [LARGE SCALE GENOMIC DNA]</scope>
    <source>
        <strain evidence="6 7">DSM 15480</strain>
    </source>
</reference>
<dbReference type="EMBL" id="FQZY01000071">
    <property type="protein sequence ID" value="SHK67216.1"/>
    <property type="molecule type" value="Genomic_DNA"/>
</dbReference>
<dbReference type="Gene3D" id="3.20.20.140">
    <property type="entry name" value="Metal-dependent hydrolases"/>
    <property type="match status" value="1"/>
</dbReference>
<dbReference type="GO" id="GO:0008892">
    <property type="term" value="F:guanine deaminase activity"/>
    <property type="evidence" value="ECO:0007669"/>
    <property type="project" value="TreeGrafter"/>
</dbReference>
<feature type="domain" description="Amidohydrolase-related" evidence="5">
    <location>
        <begin position="60"/>
        <end position="422"/>
    </location>
</feature>
<dbReference type="Gene3D" id="2.30.40.10">
    <property type="entry name" value="Urease, subunit C, domain 1"/>
    <property type="match status" value="1"/>
</dbReference>
<dbReference type="InterPro" id="IPR051607">
    <property type="entry name" value="Metallo-dep_hydrolases"/>
</dbReference>
<dbReference type="InterPro" id="IPR006680">
    <property type="entry name" value="Amidohydro-rel"/>
</dbReference>
<dbReference type="SUPFAM" id="SSF51338">
    <property type="entry name" value="Composite domain of metallo-dependent hydrolases"/>
    <property type="match status" value="2"/>
</dbReference>
<dbReference type="InterPro" id="IPR011059">
    <property type="entry name" value="Metal-dep_hydrolase_composite"/>
</dbReference>
<keyword evidence="3" id="KW-0378">Hydrolase</keyword>
<evidence type="ECO:0000256" key="2">
    <source>
        <dbReference type="ARBA" id="ARBA00022723"/>
    </source>
</evidence>
<dbReference type="PANTHER" id="PTHR11271:SF6">
    <property type="entry name" value="GUANINE DEAMINASE"/>
    <property type="match status" value="1"/>
</dbReference>
<dbReference type="GO" id="GO:0005829">
    <property type="term" value="C:cytosol"/>
    <property type="evidence" value="ECO:0007669"/>
    <property type="project" value="TreeGrafter"/>
</dbReference>
<name>A0A1M6UDG4_9FIRM</name>
<comment type="cofactor">
    <cofactor evidence="1">
        <name>Zn(2+)</name>
        <dbReference type="ChEBI" id="CHEBI:29105"/>
    </cofactor>
</comment>
<dbReference type="GO" id="GO:0046098">
    <property type="term" value="P:guanine metabolic process"/>
    <property type="evidence" value="ECO:0007669"/>
    <property type="project" value="TreeGrafter"/>
</dbReference>
<keyword evidence="2" id="KW-0479">Metal-binding</keyword>
<dbReference type="Proteomes" id="UP000184301">
    <property type="component" value="Unassembled WGS sequence"/>
</dbReference>
<dbReference type="RefSeq" id="WP_073112784.1">
    <property type="nucleotide sequence ID" value="NZ_FQZY01000071.1"/>
</dbReference>
<dbReference type="PANTHER" id="PTHR11271">
    <property type="entry name" value="GUANINE DEAMINASE"/>
    <property type="match status" value="1"/>
</dbReference>
<evidence type="ECO:0000313" key="6">
    <source>
        <dbReference type="EMBL" id="SHK67216.1"/>
    </source>
</evidence>
<organism evidence="6 7">
    <name type="scientific">Hespellia stercorisuis DSM 15480</name>
    <dbReference type="NCBI Taxonomy" id="1121950"/>
    <lineage>
        <taxon>Bacteria</taxon>
        <taxon>Bacillati</taxon>
        <taxon>Bacillota</taxon>
        <taxon>Clostridia</taxon>
        <taxon>Lachnospirales</taxon>
        <taxon>Lachnospiraceae</taxon>
        <taxon>Hespellia</taxon>
    </lineage>
</organism>
<protein>
    <submittedName>
        <fullName evidence="6">Guanine deaminase</fullName>
    </submittedName>
</protein>
<proteinExistence type="predicted"/>
<dbReference type="InterPro" id="IPR032466">
    <property type="entry name" value="Metal_Hydrolase"/>
</dbReference>
<dbReference type="GO" id="GO:0008270">
    <property type="term" value="F:zinc ion binding"/>
    <property type="evidence" value="ECO:0007669"/>
    <property type="project" value="TreeGrafter"/>
</dbReference>
<gene>
    <name evidence="6" type="ORF">SAMN02745243_03471</name>
</gene>
<dbReference type="SUPFAM" id="SSF51556">
    <property type="entry name" value="Metallo-dependent hydrolases"/>
    <property type="match status" value="1"/>
</dbReference>
<keyword evidence="4" id="KW-0862">Zinc</keyword>
<evidence type="ECO:0000256" key="4">
    <source>
        <dbReference type="ARBA" id="ARBA00022833"/>
    </source>
</evidence>
<dbReference type="AlphaFoldDB" id="A0A1M6UDG4"/>
<evidence type="ECO:0000256" key="1">
    <source>
        <dbReference type="ARBA" id="ARBA00001947"/>
    </source>
</evidence>
<evidence type="ECO:0000259" key="5">
    <source>
        <dbReference type="Pfam" id="PF01979"/>
    </source>
</evidence>
<sequence length="426" mass="48279">MTDANFILKGNICYSRDISRFQTYEKSYIICERGISRGVFDVIPEQYKTFPLFDCGEQLIIPGFTDLHVHAPQFPFRGLGMDMELLDWLNTNTFPEEARYGDEVYARQMYGKFVNELKRGGTTRACIFATVHIPATKILMELMEESGLISYVGKVNMDRNSPDYLREESAECSAEDTRKWIEETGGRYRFTKPILTPRFTPSCTDELMRRLGELQKEYQLPVQSHLSENYQEIDWVKELCPAAAFYGDAYDMFGLFGRGPCTIMAHCVHSTEAEQKRMKENGVFIAHCPESNMNLASGVAPVKKYLAEGQRVGLGSDVAGGSTTSIFRAMSLAIQASKLRWRLKDETVNPLTAQETFYMATRGGGEFFGKVGSLETGYEFDALVIDDSAWDIPGRYTVGERVERMIYLADERCIRAKYVAGRKCSV</sequence>
<keyword evidence="7" id="KW-1185">Reference proteome</keyword>
<dbReference type="STRING" id="1121950.SAMN02745243_03471"/>
<evidence type="ECO:0000313" key="7">
    <source>
        <dbReference type="Proteomes" id="UP000184301"/>
    </source>
</evidence>